<proteinExistence type="predicted"/>
<gene>
    <name evidence="4" type="ORF">V3C41_00100</name>
</gene>
<feature type="transmembrane region" description="Helical" evidence="2">
    <location>
        <begin position="256"/>
        <end position="276"/>
    </location>
</feature>
<feature type="transmembrane region" description="Helical" evidence="2">
    <location>
        <begin position="218"/>
        <end position="236"/>
    </location>
</feature>
<keyword evidence="2" id="KW-0472">Membrane</keyword>
<protein>
    <recommendedName>
        <fullName evidence="6">TrbL/VirB6 plasmid conjugal transfer protein</fullName>
    </recommendedName>
</protein>
<evidence type="ECO:0000256" key="2">
    <source>
        <dbReference type="SAM" id="Phobius"/>
    </source>
</evidence>
<evidence type="ECO:0000256" key="1">
    <source>
        <dbReference type="SAM" id="MobiDB-lite"/>
    </source>
</evidence>
<feature type="region of interest" description="Disordered" evidence="1">
    <location>
        <begin position="477"/>
        <end position="558"/>
    </location>
</feature>
<evidence type="ECO:0000256" key="3">
    <source>
        <dbReference type="SAM" id="SignalP"/>
    </source>
</evidence>
<keyword evidence="2" id="KW-0812">Transmembrane</keyword>
<dbReference type="EMBL" id="JBBMFV010000001">
    <property type="protein sequence ID" value="MEO3939468.1"/>
    <property type="molecule type" value="Genomic_DNA"/>
</dbReference>
<feature type="region of interest" description="Disordered" evidence="1">
    <location>
        <begin position="610"/>
        <end position="635"/>
    </location>
</feature>
<keyword evidence="2" id="KW-1133">Transmembrane helix</keyword>
<feature type="compositionally biased region" description="Gly residues" evidence="1">
    <location>
        <begin position="511"/>
        <end position="524"/>
    </location>
</feature>
<feature type="transmembrane region" description="Helical" evidence="2">
    <location>
        <begin position="314"/>
        <end position="337"/>
    </location>
</feature>
<dbReference type="RefSeq" id="WP_347781458.1">
    <property type="nucleotide sequence ID" value="NZ_JBBMFV010000001.1"/>
</dbReference>
<feature type="transmembrane region" description="Helical" evidence="2">
    <location>
        <begin position="373"/>
        <end position="397"/>
    </location>
</feature>
<name>A0ABV0GLM4_PAENI</name>
<dbReference type="Proteomes" id="UP001448614">
    <property type="component" value="Unassembled WGS sequence"/>
</dbReference>
<evidence type="ECO:0000313" key="4">
    <source>
        <dbReference type="EMBL" id="MEO3939468.1"/>
    </source>
</evidence>
<accession>A0ABV0GLM4</accession>
<organism evidence="4 5">
    <name type="scientific">Paenarthrobacter nicotinovorans</name>
    <name type="common">Arthrobacter nicotinovorans</name>
    <dbReference type="NCBI Taxonomy" id="29320"/>
    <lineage>
        <taxon>Bacteria</taxon>
        <taxon>Bacillati</taxon>
        <taxon>Actinomycetota</taxon>
        <taxon>Actinomycetes</taxon>
        <taxon>Micrococcales</taxon>
        <taxon>Micrococcaceae</taxon>
        <taxon>Paenarthrobacter</taxon>
    </lineage>
</organism>
<feature type="transmembrane region" description="Helical" evidence="2">
    <location>
        <begin position="343"/>
        <end position="361"/>
    </location>
</feature>
<feature type="compositionally biased region" description="Polar residues" evidence="1">
    <location>
        <begin position="612"/>
        <end position="622"/>
    </location>
</feature>
<feature type="signal peptide" evidence="3">
    <location>
        <begin position="1"/>
        <end position="33"/>
    </location>
</feature>
<feature type="compositionally biased region" description="Low complexity" evidence="1">
    <location>
        <begin position="544"/>
        <end position="555"/>
    </location>
</feature>
<keyword evidence="5" id="KW-1185">Reference proteome</keyword>
<evidence type="ECO:0008006" key="6">
    <source>
        <dbReference type="Google" id="ProtNLM"/>
    </source>
</evidence>
<reference evidence="4 5" key="1">
    <citation type="journal article" date="2024" name="Appl. Microbiol. Biotechnol.">
        <title>Biosynthetic gene clusters with biotechnological applications in novel Antarctic isolates from Actinomycetota.</title>
        <authorList>
            <person name="Bruna P."/>
            <person name="Nunez-Montero K."/>
            <person name="Contreras M.J."/>
            <person name="Leal K."/>
            <person name="Garcia M."/>
            <person name="Abanto M."/>
            <person name="Barrientos L."/>
        </authorList>
    </citation>
    <scope>NUCLEOTIDE SEQUENCE [LARGE SCALE GENOMIC DNA]</scope>
    <source>
        <strain evidence="4 5">Se16.17</strain>
    </source>
</reference>
<sequence>MQTLSVSRTVRLVAIVLALFLSFGIITAGPAQAADDVSKSEKLNADQLKRLAGLPADQRDKIRDRLNQELGKSACADMLFFGAMGGSNCENVAAKAFGTFLTTPEKVLDYDTKQTVPFCAALPGAGAPATATTWCAGGAAFQKFLPIAGVVMRTVISTMPGGQVVLGTVDTVAFIANAKDGFDKFANTVKAEGVKSTNEVLNNLLKVSVFEVDDGFRATWAVFAGIGILIMGLVYFKLWKDVSNEEIDMDSARTSLLWYGPLSMVLVLFGPAIGYVVNGWMTGLTEGITFWTSSRVTDFGVAISRFASYESSGAFGPLAAVLLFGLLFIAAWAMLGLLALQPLALYLLGLGIAMMIGFLIHPKYRERVGKVGALWLGISLSKPLLLLLMGAVFSYIASRPAFVGEGVDDGMVNATSVFLAAAAMCLLAFALPLLYKYVPILPSSSTSLGEGRQSVAGPAMVAGAGAAISSAIRQRRTAQVQSGATGGRSGSPYGGGAATKGPSSVATQSEGQGGSGLGSNGSGVSGRRSAASRVPTEQGAAPSGQDRQGGQAQGQPETRTIGELQKADRAGTGGAKAAQALKTGAGAVGRGSAKVAAGGATAFLLAGRESARQASMRGQRSARSMAPDTDHISGR</sequence>
<feature type="transmembrane region" description="Helical" evidence="2">
    <location>
        <begin position="417"/>
        <end position="435"/>
    </location>
</feature>
<keyword evidence="3" id="KW-0732">Signal</keyword>
<feature type="chain" id="PRO_5046356544" description="TrbL/VirB6 plasmid conjugal transfer protein" evidence="3">
    <location>
        <begin position="34"/>
        <end position="635"/>
    </location>
</feature>
<feature type="compositionally biased region" description="Gly residues" evidence="1">
    <location>
        <begin position="484"/>
        <end position="498"/>
    </location>
</feature>
<evidence type="ECO:0000313" key="5">
    <source>
        <dbReference type="Proteomes" id="UP001448614"/>
    </source>
</evidence>
<comment type="caution">
    <text evidence="4">The sequence shown here is derived from an EMBL/GenBank/DDBJ whole genome shotgun (WGS) entry which is preliminary data.</text>
</comment>